<comment type="similarity">
    <text evidence="1">Belongs to the amidase family.</text>
</comment>
<dbReference type="EMBL" id="JAPZBQ010000001">
    <property type="protein sequence ID" value="KAJ5352636.1"/>
    <property type="molecule type" value="Genomic_DNA"/>
</dbReference>
<dbReference type="Pfam" id="PF01425">
    <property type="entry name" value="Amidase"/>
    <property type="match status" value="1"/>
</dbReference>
<evidence type="ECO:0000256" key="2">
    <source>
        <dbReference type="ARBA" id="ARBA00022801"/>
    </source>
</evidence>
<dbReference type="PIRSF" id="PIRSF001221">
    <property type="entry name" value="Amidase_fungi"/>
    <property type="match status" value="1"/>
</dbReference>
<feature type="active site" description="Charge relay system" evidence="3">
    <location>
        <position position="211"/>
    </location>
</feature>
<feature type="active site" description="Charge relay system" evidence="3">
    <location>
        <position position="135"/>
    </location>
</feature>
<protein>
    <recommendedName>
        <fullName evidence="5">Amidase domain-containing protein</fullName>
    </recommendedName>
</protein>
<feature type="binding site" evidence="4">
    <location>
        <begin position="232"/>
        <end position="235"/>
    </location>
    <ligand>
        <name>substrate</name>
    </ligand>
</feature>
<dbReference type="InterPro" id="IPR036928">
    <property type="entry name" value="AS_sf"/>
</dbReference>
<evidence type="ECO:0000256" key="3">
    <source>
        <dbReference type="PIRSR" id="PIRSR001221-1"/>
    </source>
</evidence>
<sequence length="550" mass="59293">MSTNWQDLVAAKQQENREKIPQKWRLNTEQLALADVRLIEADVPRRSGLLSDLELDITENYTASQLLVKLATGQTSSLDVTTAFCKRAAIAQQLTSCLTETFFPQALERAQYLDEYLKREGKPVGPLHGLPISLKDSFCVEGVQSTVGYVELLKNEPSKTNSALVKILLNLGAVLYVKTNIPQTMMTGDSENNIFGRTLNPHKTPLTAGGSSGGEGALAAFRGSILGVGTDIAGSIRIPALCCGVYGFKPTTNRIPFGGQVSGAKEGIPGLVPAAGPLGHSIADLQFFMSTVVGDGQSWEHDSSAVAAPWQSVPRGLSANGCLTIGVLAEDKQFPLHPPVKRALDRAIGVLTRAGHKIVRLSDDLDVASASRLAFQYFIYGPHEDLIAASGEPVVASVAKAASPMFTGPLPVEQGLGPFETIQALYETRQKLLDCWRQTWVEQKLDVVLAPGAQNTAVRHDTYGWPPYTALWNVLDYPACIIPFGKASKELDPEPMTTSDDVQPDYDPDEVDGVPCAVQVISPHFQDEKCLWAADIIDKVLTVFGQSAAV</sequence>
<evidence type="ECO:0000256" key="1">
    <source>
        <dbReference type="ARBA" id="ARBA00009199"/>
    </source>
</evidence>
<dbReference type="InterPro" id="IPR023631">
    <property type="entry name" value="Amidase_dom"/>
</dbReference>
<dbReference type="SUPFAM" id="SSF75304">
    <property type="entry name" value="Amidase signature (AS) enzymes"/>
    <property type="match status" value="1"/>
</dbReference>
<evidence type="ECO:0000313" key="6">
    <source>
        <dbReference type="EMBL" id="KAJ5352636.1"/>
    </source>
</evidence>
<gene>
    <name evidence="6" type="ORF">N7452_001610</name>
</gene>
<dbReference type="Gene3D" id="3.90.1300.10">
    <property type="entry name" value="Amidase signature (AS) domain"/>
    <property type="match status" value="1"/>
</dbReference>
<feature type="binding site" evidence="4">
    <location>
        <position position="211"/>
    </location>
    <ligand>
        <name>substrate</name>
    </ligand>
</feature>
<evidence type="ECO:0000259" key="5">
    <source>
        <dbReference type="Pfam" id="PF01425"/>
    </source>
</evidence>
<proteinExistence type="inferred from homology"/>
<dbReference type="Proteomes" id="UP001147695">
    <property type="component" value="Unassembled WGS sequence"/>
</dbReference>
<evidence type="ECO:0000313" key="7">
    <source>
        <dbReference type="Proteomes" id="UP001147695"/>
    </source>
</evidence>
<name>A0A9W9R2U0_PENBR</name>
<dbReference type="GO" id="GO:0016787">
    <property type="term" value="F:hydrolase activity"/>
    <property type="evidence" value="ECO:0007669"/>
    <property type="project" value="UniProtKB-KW"/>
</dbReference>
<reference evidence="6" key="2">
    <citation type="journal article" date="2023" name="IMA Fungus">
        <title>Comparative genomic study of the Penicillium genus elucidates a diverse pangenome and 15 lateral gene transfer events.</title>
        <authorList>
            <person name="Petersen C."/>
            <person name="Sorensen T."/>
            <person name="Nielsen M.R."/>
            <person name="Sondergaard T.E."/>
            <person name="Sorensen J.L."/>
            <person name="Fitzpatrick D.A."/>
            <person name="Frisvad J.C."/>
            <person name="Nielsen K.L."/>
        </authorList>
    </citation>
    <scope>NUCLEOTIDE SEQUENCE</scope>
    <source>
        <strain evidence="6">IBT 35673</strain>
    </source>
</reference>
<keyword evidence="2" id="KW-0378">Hydrolase</keyword>
<dbReference type="AlphaFoldDB" id="A0A9W9R2U0"/>
<feature type="active site" description="Acyl-ester intermediate" evidence="3">
    <location>
        <position position="235"/>
    </location>
</feature>
<reference evidence="6" key="1">
    <citation type="submission" date="2022-12" db="EMBL/GenBank/DDBJ databases">
        <authorList>
            <person name="Petersen C."/>
        </authorList>
    </citation>
    <scope>NUCLEOTIDE SEQUENCE</scope>
    <source>
        <strain evidence="6">IBT 35673</strain>
    </source>
</reference>
<comment type="caution">
    <text evidence="6">The sequence shown here is derived from an EMBL/GenBank/DDBJ whole genome shotgun (WGS) entry which is preliminary data.</text>
</comment>
<feature type="binding site" evidence="4">
    <location>
        <position position="185"/>
    </location>
    <ligand>
        <name>substrate</name>
    </ligand>
</feature>
<feature type="domain" description="Amidase" evidence="5">
    <location>
        <begin position="79"/>
        <end position="531"/>
    </location>
</feature>
<accession>A0A9W9R2U0</accession>
<evidence type="ECO:0000256" key="4">
    <source>
        <dbReference type="PIRSR" id="PIRSR001221-2"/>
    </source>
</evidence>
<organism evidence="6 7">
    <name type="scientific">Penicillium brevicompactum</name>
    <dbReference type="NCBI Taxonomy" id="5074"/>
    <lineage>
        <taxon>Eukaryota</taxon>
        <taxon>Fungi</taxon>
        <taxon>Dikarya</taxon>
        <taxon>Ascomycota</taxon>
        <taxon>Pezizomycotina</taxon>
        <taxon>Eurotiomycetes</taxon>
        <taxon>Eurotiomycetidae</taxon>
        <taxon>Eurotiales</taxon>
        <taxon>Aspergillaceae</taxon>
        <taxon>Penicillium</taxon>
    </lineage>
</organism>
<dbReference type="PANTHER" id="PTHR46072">
    <property type="entry name" value="AMIDASE-RELATED-RELATED"/>
    <property type="match status" value="1"/>
</dbReference>
<dbReference type="PANTHER" id="PTHR46072:SF3">
    <property type="entry name" value="AMIDASE"/>
    <property type="match status" value="1"/>
</dbReference>